<dbReference type="InterPro" id="IPR035919">
    <property type="entry name" value="EAL_sf"/>
</dbReference>
<dbReference type="Pfam" id="PF00990">
    <property type="entry name" value="GGDEF"/>
    <property type="match status" value="1"/>
</dbReference>
<dbReference type="SUPFAM" id="SSF55785">
    <property type="entry name" value="PYP-like sensor domain (PAS domain)"/>
    <property type="match status" value="1"/>
</dbReference>
<dbReference type="InterPro" id="IPR043128">
    <property type="entry name" value="Rev_trsase/Diguanyl_cyclase"/>
</dbReference>
<dbReference type="AlphaFoldDB" id="A0A0R0CYG4"/>
<dbReference type="CDD" id="cd01948">
    <property type="entry name" value="EAL"/>
    <property type="match status" value="1"/>
</dbReference>
<dbReference type="InterPro" id="IPR035965">
    <property type="entry name" value="PAS-like_dom_sf"/>
</dbReference>
<dbReference type="InterPro" id="IPR001633">
    <property type="entry name" value="EAL_dom"/>
</dbReference>
<dbReference type="Pfam" id="PF00563">
    <property type="entry name" value="EAL"/>
    <property type="match status" value="1"/>
</dbReference>
<dbReference type="Pfam" id="PF00989">
    <property type="entry name" value="PAS"/>
    <property type="match status" value="1"/>
</dbReference>
<dbReference type="Gene3D" id="3.30.70.270">
    <property type="match status" value="1"/>
</dbReference>
<dbReference type="SUPFAM" id="SSF141868">
    <property type="entry name" value="EAL domain-like"/>
    <property type="match status" value="1"/>
</dbReference>
<dbReference type="SUPFAM" id="SSF52172">
    <property type="entry name" value="CheY-like"/>
    <property type="match status" value="1"/>
</dbReference>
<comment type="caution">
    <text evidence="3">The sequence shown here is derived from an EMBL/GenBank/DDBJ whole genome shotgun (WGS) entry which is preliminary data.</text>
</comment>
<dbReference type="PANTHER" id="PTHR33121">
    <property type="entry name" value="CYCLIC DI-GMP PHOSPHODIESTERASE PDEF"/>
    <property type="match status" value="1"/>
</dbReference>
<evidence type="ECO:0000313" key="4">
    <source>
        <dbReference type="Proteomes" id="UP000052052"/>
    </source>
</evidence>
<dbReference type="InterPro" id="IPR000014">
    <property type="entry name" value="PAS"/>
</dbReference>
<dbReference type="STRING" id="344882.ABB29_03525"/>
<organism evidence="3 4">
    <name type="scientific">Pseudoxanthomonas dokdonensis</name>
    <dbReference type="NCBI Taxonomy" id="344882"/>
    <lineage>
        <taxon>Bacteria</taxon>
        <taxon>Pseudomonadati</taxon>
        <taxon>Pseudomonadota</taxon>
        <taxon>Gammaproteobacteria</taxon>
        <taxon>Lysobacterales</taxon>
        <taxon>Lysobacteraceae</taxon>
        <taxon>Pseudoxanthomonas</taxon>
    </lineage>
</organism>
<protein>
    <submittedName>
        <fullName evidence="3">Membrane protein</fullName>
    </submittedName>
</protein>
<reference evidence="3 4" key="1">
    <citation type="submission" date="2015-05" db="EMBL/GenBank/DDBJ databases">
        <title>Genome sequencing and analysis of members of genus Stenotrophomonas.</title>
        <authorList>
            <person name="Patil P.P."/>
            <person name="Midha S."/>
            <person name="Patil P.B."/>
        </authorList>
    </citation>
    <scope>NUCLEOTIDE SEQUENCE [LARGE SCALE GENOMIC DNA]</scope>
    <source>
        <strain evidence="3 4">DSM 21858</strain>
    </source>
</reference>
<dbReference type="InterPro" id="IPR029787">
    <property type="entry name" value="Nucleotide_cyclase"/>
</dbReference>
<dbReference type="InterPro" id="IPR011006">
    <property type="entry name" value="CheY-like_superfamily"/>
</dbReference>
<gene>
    <name evidence="3" type="ORF">ABB29_03525</name>
</gene>
<dbReference type="Proteomes" id="UP000052052">
    <property type="component" value="Unassembled WGS sequence"/>
</dbReference>
<dbReference type="OrthoDB" id="7052318at2"/>
<dbReference type="EMBL" id="LDJL01000004">
    <property type="protein sequence ID" value="KRG70913.1"/>
    <property type="molecule type" value="Genomic_DNA"/>
</dbReference>
<evidence type="ECO:0000259" key="1">
    <source>
        <dbReference type="PROSITE" id="PS50883"/>
    </source>
</evidence>
<dbReference type="SUPFAM" id="SSF55073">
    <property type="entry name" value="Nucleotide cyclase"/>
    <property type="match status" value="1"/>
</dbReference>
<dbReference type="InterPro" id="IPR050706">
    <property type="entry name" value="Cyclic-di-GMP_PDE-like"/>
</dbReference>
<evidence type="ECO:0000259" key="2">
    <source>
        <dbReference type="PROSITE" id="PS50887"/>
    </source>
</evidence>
<feature type="domain" description="GGDEF" evidence="2">
    <location>
        <begin position="301"/>
        <end position="433"/>
    </location>
</feature>
<dbReference type="Gene3D" id="3.20.20.450">
    <property type="entry name" value="EAL domain"/>
    <property type="match status" value="1"/>
</dbReference>
<dbReference type="SMART" id="SM00267">
    <property type="entry name" value="GGDEF"/>
    <property type="match status" value="1"/>
</dbReference>
<dbReference type="GO" id="GO:0006355">
    <property type="term" value="P:regulation of DNA-templated transcription"/>
    <property type="evidence" value="ECO:0007669"/>
    <property type="project" value="InterPro"/>
</dbReference>
<dbReference type="GO" id="GO:0071111">
    <property type="term" value="F:cyclic-guanylate-specific phosphodiesterase activity"/>
    <property type="evidence" value="ECO:0007669"/>
    <property type="project" value="InterPro"/>
</dbReference>
<dbReference type="InterPro" id="IPR013767">
    <property type="entry name" value="PAS_fold"/>
</dbReference>
<proteinExistence type="predicted"/>
<dbReference type="PATRIC" id="fig|344882.3.peg.2036"/>
<dbReference type="NCBIfam" id="TIGR00229">
    <property type="entry name" value="sensory_box"/>
    <property type="match status" value="1"/>
</dbReference>
<evidence type="ECO:0000313" key="3">
    <source>
        <dbReference type="EMBL" id="KRG70913.1"/>
    </source>
</evidence>
<dbReference type="CDD" id="cd00130">
    <property type="entry name" value="PAS"/>
    <property type="match status" value="1"/>
</dbReference>
<dbReference type="RefSeq" id="WP_057657236.1">
    <property type="nucleotide sequence ID" value="NZ_LDJL01000004.1"/>
</dbReference>
<dbReference type="SMART" id="SM00052">
    <property type="entry name" value="EAL"/>
    <property type="match status" value="1"/>
</dbReference>
<dbReference type="SMART" id="SM00091">
    <property type="entry name" value="PAS"/>
    <property type="match status" value="1"/>
</dbReference>
<sequence>MQIGKETTLRLTLIDDSGEEAEAIVSALRNGGIAVRPLRPLDLAELTRMLASQPMDLVLAARKATGVPLAQVLEQVDASGKDIPVIVISDTLGEAEIIDDLAHGVRGQALRGRDEHLLNIIRREWVDLDARRALRRLEGSLRETERRCDALIASSRDPIAYIHEGMHIRANEAYLEMFGFESFEDVEGLSLLDLVAPQYVADFKQLLKQLGKGEASPPRFELEARSLDGDSFPATLEFTTATYEGESCVQVVFRRREELDPELAREVEELRQRDMVTGLLNRPAFLRELEAAVSKVAQGDQQYGLLLLEPDHFQRLLPEIGISHADELIAAMAARIRERVPADASVARFGERTFAILLAGNHANTASLSEKLQAAFASHVFNVANRSVSFTASSGGVQIGERIASVGQVLARATESLQTAVGLGGNRIEIFDPGAADRAEEERVQSWVQQLQAALANDGFVLHYQPVVSLQGDTTEVYEVLLRLDANGELVMPQAFMGIAEDNKLLDAIDRWVVSHAIQVMGERKRSGKPVRLLVKVNPASFADGRLLEVIAQQLAAHDVAGDCLWLETAEAKVFTHLRQAQAFQAGLQRLGCKLGLEQFGAGLDSFQLLAHVQPAFLKIDRVFTQELSKTPEHQTKIREIAERAQEQGIITIAEHVQDAGTMSFLFTSAVDYVEGNFLATSGPVMNYDFG</sequence>
<dbReference type="PANTHER" id="PTHR33121:SF79">
    <property type="entry name" value="CYCLIC DI-GMP PHOSPHODIESTERASE PDED-RELATED"/>
    <property type="match status" value="1"/>
</dbReference>
<feature type="domain" description="EAL" evidence="1">
    <location>
        <begin position="444"/>
        <end position="691"/>
    </location>
</feature>
<dbReference type="NCBIfam" id="TIGR00254">
    <property type="entry name" value="GGDEF"/>
    <property type="match status" value="1"/>
</dbReference>
<accession>A0A0R0CYG4</accession>
<dbReference type="PROSITE" id="PS50887">
    <property type="entry name" value="GGDEF"/>
    <property type="match status" value="1"/>
</dbReference>
<dbReference type="InterPro" id="IPR000160">
    <property type="entry name" value="GGDEF_dom"/>
</dbReference>
<dbReference type="PROSITE" id="PS50883">
    <property type="entry name" value="EAL"/>
    <property type="match status" value="1"/>
</dbReference>
<name>A0A0R0CYG4_9GAMM</name>
<dbReference type="Gene3D" id="3.30.450.20">
    <property type="entry name" value="PAS domain"/>
    <property type="match status" value="1"/>
</dbReference>
<dbReference type="CDD" id="cd01949">
    <property type="entry name" value="GGDEF"/>
    <property type="match status" value="1"/>
</dbReference>
<keyword evidence="4" id="KW-1185">Reference proteome</keyword>